<proteinExistence type="predicted"/>
<gene>
    <name evidence="1" type="ORF">GOP47_0022566</name>
</gene>
<dbReference type="AlphaFoldDB" id="A0A9D4U607"/>
<name>A0A9D4U607_ADICA</name>
<keyword evidence="2" id="KW-1185">Reference proteome</keyword>
<reference evidence="1" key="1">
    <citation type="submission" date="2021-01" db="EMBL/GenBank/DDBJ databases">
        <title>Adiantum capillus-veneris genome.</title>
        <authorList>
            <person name="Fang Y."/>
            <person name="Liao Q."/>
        </authorList>
    </citation>
    <scope>NUCLEOTIDE SEQUENCE</scope>
    <source>
        <strain evidence="1">H3</strain>
        <tissue evidence="1">Leaf</tissue>
    </source>
</reference>
<dbReference type="OrthoDB" id="7451790at2759"/>
<protein>
    <submittedName>
        <fullName evidence="1">Uncharacterized protein</fullName>
    </submittedName>
</protein>
<accession>A0A9D4U607</accession>
<organism evidence="1 2">
    <name type="scientific">Adiantum capillus-veneris</name>
    <name type="common">Maidenhair fern</name>
    <dbReference type="NCBI Taxonomy" id="13818"/>
    <lineage>
        <taxon>Eukaryota</taxon>
        <taxon>Viridiplantae</taxon>
        <taxon>Streptophyta</taxon>
        <taxon>Embryophyta</taxon>
        <taxon>Tracheophyta</taxon>
        <taxon>Polypodiopsida</taxon>
        <taxon>Polypodiidae</taxon>
        <taxon>Polypodiales</taxon>
        <taxon>Pteridineae</taxon>
        <taxon>Pteridaceae</taxon>
        <taxon>Vittarioideae</taxon>
        <taxon>Adiantum</taxon>
    </lineage>
</organism>
<evidence type="ECO:0000313" key="2">
    <source>
        <dbReference type="Proteomes" id="UP000886520"/>
    </source>
</evidence>
<sequence length="76" mass="8207">METAADIYDLLEVVAGFTEGCMTLYFKKTVAGGSTLMNSDKDMQSQQSTVWKFKGVLGESASKLVSLLHASHSTKS</sequence>
<dbReference type="EMBL" id="JABFUD020000022">
    <property type="protein sequence ID" value="KAI5062027.1"/>
    <property type="molecule type" value="Genomic_DNA"/>
</dbReference>
<comment type="caution">
    <text evidence="1">The sequence shown here is derived from an EMBL/GenBank/DDBJ whole genome shotgun (WGS) entry which is preliminary data.</text>
</comment>
<dbReference type="Proteomes" id="UP000886520">
    <property type="component" value="Chromosome 22"/>
</dbReference>
<evidence type="ECO:0000313" key="1">
    <source>
        <dbReference type="EMBL" id="KAI5062027.1"/>
    </source>
</evidence>